<keyword evidence="4" id="KW-1185">Reference proteome</keyword>
<accession>A0A931F7H6</accession>
<dbReference type="GO" id="GO:0008168">
    <property type="term" value="F:methyltransferase activity"/>
    <property type="evidence" value="ECO:0007669"/>
    <property type="project" value="UniProtKB-KW"/>
</dbReference>
<sequence>MPPEKVHLTEEKATLLATLHGRALDARSPQPILGDELASEVIDRIDHDFAKTGMNAGTGRAVALRARFIDTWAAEYLTEHPQATVLHLGCGLDTRYHRMAPPPTVRWYDVDYPDVIDLRGRLFPARTGYTTIGSSVTDLAWLEQVPRDTDVLVVAEGLLYYLDPMRGAALLRAIVDRFAGGRLVFDALSTRGVRLQWRNKPVQKAGATMQWGIDGPDDLLVIHPRLRCVSTLSAFDMEGFDRLTAQHRVAAVIARLIPAMKRTAVFYLLEF</sequence>
<dbReference type="PANTHER" id="PTHR43619">
    <property type="entry name" value="S-ADENOSYL-L-METHIONINE-DEPENDENT METHYLTRANSFERASE YKTD-RELATED"/>
    <property type="match status" value="1"/>
</dbReference>
<dbReference type="RefSeq" id="WP_195903044.1">
    <property type="nucleotide sequence ID" value="NZ_JADOGI010000372.1"/>
</dbReference>
<dbReference type="PANTHER" id="PTHR43619:SF2">
    <property type="entry name" value="S-ADENOSYL-L-METHIONINE-DEPENDENT METHYLTRANSFERASES SUPERFAMILY PROTEIN"/>
    <property type="match status" value="1"/>
</dbReference>
<dbReference type="AlphaFoldDB" id="A0A931F7H6"/>
<dbReference type="PIRSF" id="PIRSF028177">
    <property type="entry name" value="Polyketide_synth_Omtfrase_TcmP"/>
    <property type="match status" value="1"/>
</dbReference>
<dbReference type="SUPFAM" id="SSF53335">
    <property type="entry name" value="S-adenosyl-L-methionine-dependent methyltransferases"/>
    <property type="match status" value="1"/>
</dbReference>
<reference evidence="3" key="1">
    <citation type="submission" date="2020-11" db="EMBL/GenBank/DDBJ databases">
        <title>Whole-genome analyses of Nonomuraea sp. K274.</title>
        <authorList>
            <person name="Veyisoglu A."/>
        </authorList>
    </citation>
    <scope>NUCLEOTIDE SEQUENCE</scope>
    <source>
        <strain evidence="3">K274</strain>
    </source>
</reference>
<evidence type="ECO:0000256" key="1">
    <source>
        <dbReference type="ARBA" id="ARBA00022603"/>
    </source>
</evidence>
<gene>
    <name evidence="3" type="ORF">ITP53_52820</name>
</gene>
<dbReference type="InterPro" id="IPR016874">
    <property type="entry name" value="TcmP-like"/>
</dbReference>
<proteinExistence type="predicted"/>
<dbReference type="Gene3D" id="3.40.50.150">
    <property type="entry name" value="Vaccinia Virus protein VP39"/>
    <property type="match status" value="1"/>
</dbReference>
<organism evidence="3 4">
    <name type="scientific">Nonomuraea cypriaca</name>
    <dbReference type="NCBI Taxonomy" id="1187855"/>
    <lineage>
        <taxon>Bacteria</taxon>
        <taxon>Bacillati</taxon>
        <taxon>Actinomycetota</taxon>
        <taxon>Actinomycetes</taxon>
        <taxon>Streptosporangiales</taxon>
        <taxon>Streptosporangiaceae</taxon>
        <taxon>Nonomuraea</taxon>
    </lineage>
</organism>
<keyword evidence="2" id="KW-0808">Transferase</keyword>
<evidence type="ECO:0000313" key="3">
    <source>
        <dbReference type="EMBL" id="MBF8194211.1"/>
    </source>
</evidence>
<keyword evidence="1 3" id="KW-0489">Methyltransferase</keyword>
<dbReference type="InterPro" id="IPR007213">
    <property type="entry name" value="Ppm1/Ppm2/Tcmp"/>
</dbReference>
<dbReference type="Pfam" id="PF04072">
    <property type="entry name" value="LCM"/>
    <property type="match status" value="1"/>
</dbReference>
<dbReference type="InterPro" id="IPR029063">
    <property type="entry name" value="SAM-dependent_MTases_sf"/>
</dbReference>
<evidence type="ECO:0000313" key="4">
    <source>
        <dbReference type="Proteomes" id="UP000605361"/>
    </source>
</evidence>
<dbReference type="EMBL" id="JADOGI010000372">
    <property type="protein sequence ID" value="MBF8194211.1"/>
    <property type="molecule type" value="Genomic_DNA"/>
</dbReference>
<comment type="caution">
    <text evidence="3">The sequence shown here is derived from an EMBL/GenBank/DDBJ whole genome shotgun (WGS) entry which is preliminary data.</text>
</comment>
<name>A0A931F7H6_9ACTN</name>
<protein>
    <submittedName>
        <fullName evidence="3">Class I SAM-dependent methyltransferase</fullName>
    </submittedName>
</protein>
<dbReference type="Proteomes" id="UP000605361">
    <property type="component" value="Unassembled WGS sequence"/>
</dbReference>
<dbReference type="GO" id="GO:0032259">
    <property type="term" value="P:methylation"/>
    <property type="evidence" value="ECO:0007669"/>
    <property type="project" value="UniProtKB-KW"/>
</dbReference>
<evidence type="ECO:0000256" key="2">
    <source>
        <dbReference type="ARBA" id="ARBA00022679"/>
    </source>
</evidence>